<dbReference type="Pfam" id="PF00430">
    <property type="entry name" value="ATP-synt_B"/>
    <property type="match status" value="1"/>
</dbReference>
<name>A0A517NIQ2_9BACT</name>
<evidence type="ECO:0000313" key="15">
    <source>
        <dbReference type="EMBL" id="QDT06968.1"/>
    </source>
</evidence>
<evidence type="ECO:0000256" key="8">
    <source>
        <dbReference type="ARBA" id="ARBA00023136"/>
    </source>
</evidence>
<evidence type="ECO:0000256" key="14">
    <source>
        <dbReference type="SAM" id="Coils"/>
    </source>
</evidence>
<evidence type="ECO:0000256" key="4">
    <source>
        <dbReference type="ARBA" id="ARBA00022692"/>
    </source>
</evidence>
<evidence type="ECO:0000256" key="13">
    <source>
        <dbReference type="HAMAP-Rule" id="MF_01398"/>
    </source>
</evidence>
<protein>
    <recommendedName>
        <fullName evidence="13">ATP synthase subunit b</fullName>
    </recommendedName>
    <alternativeName>
        <fullName evidence="13">ATP synthase F(0) sector subunit b</fullName>
    </alternativeName>
    <alternativeName>
        <fullName evidence="13">ATPase subunit I</fullName>
    </alternativeName>
    <alternativeName>
        <fullName evidence="13">F-type ATPase subunit b</fullName>
        <shortName evidence="13">F-ATPase subunit b</shortName>
    </alternativeName>
</protein>
<dbReference type="OrthoDB" id="282095at2"/>
<accession>A0A517NIQ2</accession>
<keyword evidence="4 13" id="KW-0812">Transmembrane</keyword>
<evidence type="ECO:0000256" key="1">
    <source>
        <dbReference type="ARBA" id="ARBA00005513"/>
    </source>
</evidence>
<evidence type="ECO:0000256" key="3">
    <source>
        <dbReference type="ARBA" id="ARBA00022547"/>
    </source>
</evidence>
<dbReference type="AlphaFoldDB" id="A0A517NIQ2"/>
<dbReference type="PANTHER" id="PTHR33445:SF2">
    <property type="entry name" value="ATP SYNTHASE SUBUNIT B', CHLOROPLASTIC"/>
    <property type="match status" value="1"/>
</dbReference>
<dbReference type="Proteomes" id="UP000318538">
    <property type="component" value="Chromosome"/>
</dbReference>
<dbReference type="CDD" id="cd06503">
    <property type="entry name" value="ATP-synt_Fo_b"/>
    <property type="match status" value="1"/>
</dbReference>
<comment type="subunit">
    <text evidence="13">F-type ATPases have 2 components, F(1) - the catalytic core - and F(0) - the membrane proton channel. F(1) has five subunits: alpha(3), beta(3), gamma(1), delta(1), epsilon(1). F(0) has three main subunits: a(1), b(2) and c(10-14). The alpha and beta chains form an alternating ring which encloses part of the gamma chain. F(1) is attached to F(0) by a central stalk formed by the gamma and epsilon chains, while a peripheral stalk is formed by the delta and b chains.</text>
</comment>
<keyword evidence="7 13" id="KW-0406">Ion transport</keyword>
<evidence type="ECO:0000256" key="5">
    <source>
        <dbReference type="ARBA" id="ARBA00022781"/>
    </source>
</evidence>
<sequence length="265" mass="30122">MLIDWFTVGAQTINFLVLVWLLKRFLYKPILDAIEERENRIASELAYADKQKQEAKQERDEFTKKNEEFDQQRSALLSEATEDVKAKRLRLLDEARIEADGLRAKRQESLKRELASLRSEITRRTQAEVFAIARHALTDLADADLESRMCEVFLARLRSVDDDVKQTVRQCKLSDSDPAVVRTALQLSAPQHDAIEDTIHEVFSSEMPVRFETDAEIASGIELTLGGQRIAWSIGDYLTSLQNSVDQLLDDDSPQADNVQASVVQ</sequence>
<dbReference type="GO" id="GO:0046933">
    <property type="term" value="F:proton-transporting ATP synthase activity, rotational mechanism"/>
    <property type="evidence" value="ECO:0007669"/>
    <property type="project" value="UniProtKB-UniRule"/>
</dbReference>
<dbReference type="GO" id="GO:0012505">
    <property type="term" value="C:endomembrane system"/>
    <property type="evidence" value="ECO:0007669"/>
    <property type="project" value="UniProtKB-SubCell"/>
</dbReference>
<comment type="function">
    <text evidence="10 13">F(1)F(0) ATP synthase produces ATP from ADP in the presence of a proton or sodium gradient. F-type ATPases consist of two structural domains, F(1) containing the extramembraneous catalytic core and F(0) containing the membrane proton channel, linked together by a central stalk and a peripheral stalk. During catalysis, ATP synthesis in the catalytic domain of F(1) is coupled via a rotary mechanism of the central stalk subunits to proton translocation.</text>
</comment>
<keyword evidence="6 13" id="KW-1133">Transmembrane helix</keyword>
<evidence type="ECO:0000256" key="2">
    <source>
        <dbReference type="ARBA" id="ARBA00022448"/>
    </source>
</evidence>
<dbReference type="InterPro" id="IPR002146">
    <property type="entry name" value="ATP_synth_b/b'su_bac/chlpt"/>
</dbReference>
<feature type="coiled-coil region" evidence="14">
    <location>
        <begin position="45"/>
        <end position="112"/>
    </location>
</feature>
<evidence type="ECO:0000256" key="9">
    <source>
        <dbReference type="ARBA" id="ARBA00023310"/>
    </source>
</evidence>
<keyword evidence="14" id="KW-0175">Coiled coil</keyword>
<keyword evidence="16" id="KW-1185">Reference proteome</keyword>
<dbReference type="RefSeq" id="WP_145174346.1">
    <property type="nucleotide sequence ID" value="NZ_CP036525.1"/>
</dbReference>
<dbReference type="HAMAP" id="MF_01398">
    <property type="entry name" value="ATP_synth_b_bprime"/>
    <property type="match status" value="1"/>
</dbReference>
<comment type="similarity">
    <text evidence="1 13">Belongs to the ATPase B chain family.</text>
</comment>
<dbReference type="KEGG" id="rlc:K227x_53920"/>
<dbReference type="InterPro" id="IPR000711">
    <property type="entry name" value="ATPase_OSCP/dsu"/>
</dbReference>
<evidence type="ECO:0000256" key="6">
    <source>
        <dbReference type="ARBA" id="ARBA00022989"/>
    </source>
</evidence>
<dbReference type="EMBL" id="CP036525">
    <property type="protein sequence ID" value="QDT06968.1"/>
    <property type="molecule type" value="Genomic_DNA"/>
</dbReference>
<dbReference type="NCBIfam" id="TIGR03321">
    <property type="entry name" value="alt_F1F0_F0_B"/>
    <property type="match status" value="1"/>
</dbReference>
<keyword evidence="13" id="KW-1003">Cell membrane</keyword>
<dbReference type="Pfam" id="PF00213">
    <property type="entry name" value="OSCP"/>
    <property type="match status" value="1"/>
</dbReference>
<reference evidence="15 16" key="1">
    <citation type="submission" date="2019-02" db="EMBL/GenBank/DDBJ databases">
        <title>Deep-cultivation of Planctomycetes and their phenomic and genomic characterization uncovers novel biology.</title>
        <authorList>
            <person name="Wiegand S."/>
            <person name="Jogler M."/>
            <person name="Boedeker C."/>
            <person name="Pinto D."/>
            <person name="Vollmers J."/>
            <person name="Rivas-Marin E."/>
            <person name="Kohn T."/>
            <person name="Peeters S.H."/>
            <person name="Heuer A."/>
            <person name="Rast P."/>
            <person name="Oberbeckmann S."/>
            <person name="Bunk B."/>
            <person name="Jeske O."/>
            <person name="Meyerdierks A."/>
            <person name="Storesund J.E."/>
            <person name="Kallscheuer N."/>
            <person name="Luecker S."/>
            <person name="Lage O.M."/>
            <person name="Pohl T."/>
            <person name="Merkel B.J."/>
            <person name="Hornburger P."/>
            <person name="Mueller R.-W."/>
            <person name="Bruemmer F."/>
            <person name="Labrenz M."/>
            <person name="Spormann A.M."/>
            <person name="Op den Camp H."/>
            <person name="Overmann J."/>
            <person name="Amann R."/>
            <person name="Jetten M.S.M."/>
            <person name="Mascher T."/>
            <person name="Medema M.H."/>
            <person name="Devos D.P."/>
            <person name="Kaster A.-K."/>
            <person name="Ovreas L."/>
            <person name="Rohde M."/>
            <person name="Galperin M.Y."/>
            <person name="Jogler C."/>
        </authorList>
    </citation>
    <scope>NUCLEOTIDE SEQUENCE [LARGE SCALE GENOMIC DNA]</scope>
    <source>
        <strain evidence="15 16">K22_7</strain>
    </source>
</reference>
<evidence type="ECO:0000256" key="10">
    <source>
        <dbReference type="ARBA" id="ARBA00025198"/>
    </source>
</evidence>
<dbReference type="PANTHER" id="PTHR33445">
    <property type="entry name" value="ATP SYNTHASE SUBUNIT B', CHLOROPLASTIC"/>
    <property type="match status" value="1"/>
</dbReference>
<evidence type="ECO:0000256" key="7">
    <source>
        <dbReference type="ARBA" id="ARBA00023065"/>
    </source>
</evidence>
<evidence type="ECO:0000313" key="16">
    <source>
        <dbReference type="Proteomes" id="UP000318538"/>
    </source>
</evidence>
<evidence type="ECO:0000256" key="12">
    <source>
        <dbReference type="ARBA" id="ARBA00037847"/>
    </source>
</evidence>
<dbReference type="InterPro" id="IPR050059">
    <property type="entry name" value="ATP_synthase_B_chain"/>
</dbReference>
<keyword evidence="5 13" id="KW-0375">Hydrogen ion transport</keyword>
<keyword evidence="3 13" id="KW-0138">CF(0)</keyword>
<keyword evidence="9 13" id="KW-0066">ATP synthesis</keyword>
<keyword evidence="2 13" id="KW-0813">Transport</keyword>
<keyword evidence="8 13" id="KW-0472">Membrane</keyword>
<organism evidence="15 16">
    <name type="scientific">Rubripirellula lacrimiformis</name>
    <dbReference type="NCBI Taxonomy" id="1930273"/>
    <lineage>
        <taxon>Bacteria</taxon>
        <taxon>Pseudomonadati</taxon>
        <taxon>Planctomycetota</taxon>
        <taxon>Planctomycetia</taxon>
        <taxon>Pirellulales</taxon>
        <taxon>Pirellulaceae</taxon>
        <taxon>Rubripirellula</taxon>
    </lineage>
</organism>
<dbReference type="GO" id="GO:0046961">
    <property type="term" value="F:proton-transporting ATPase activity, rotational mechanism"/>
    <property type="evidence" value="ECO:0007669"/>
    <property type="project" value="TreeGrafter"/>
</dbReference>
<dbReference type="GO" id="GO:0045259">
    <property type="term" value="C:proton-transporting ATP synthase complex"/>
    <property type="evidence" value="ECO:0007669"/>
    <property type="project" value="UniProtKB-KW"/>
</dbReference>
<evidence type="ECO:0000256" key="11">
    <source>
        <dbReference type="ARBA" id="ARBA00025614"/>
    </source>
</evidence>
<proteinExistence type="inferred from homology"/>
<dbReference type="GO" id="GO:0005886">
    <property type="term" value="C:plasma membrane"/>
    <property type="evidence" value="ECO:0007669"/>
    <property type="project" value="UniProtKB-SubCell"/>
</dbReference>
<dbReference type="InterPro" id="IPR017707">
    <property type="entry name" value="Alt_ATP_synth_F0_bsu"/>
</dbReference>
<comment type="function">
    <text evidence="11">Component of the F(0) channel, it forms part of the peripheral stalk, linking F(1) to F(0). The b'-subunit is a diverged and duplicated form of b found in plants and photosynthetic bacteria.</text>
</comment>
<comment type="subcellular location">
    <subcellularLocation>
        <location evidence="13">Cell membrane</location>
        <topology evidence="13">Single-pass membrane protein</topology>
    </subcellularLocation>
    <subcellularLocation>
        <location evidence="12">Endomembrane system</location>
        <topology evidence="12">Single-pass membrane protein</topology>
    </subcellularLocation>
</comment>
<gene>
    <name evidence="15" type="primary">atpF_2</name>
    <name evidence="13" type="synonym">atpF</name>
    <name evidence="15" type="ORF">K227x_53920</name>
</gene>